<dbReference type="CDD" id="cd16936">
    <property type="entry name" value="HATPase_RsbW-like"/>
    <property type="match status" value="1"/>
</dbReference>
<dbReference type="SUPFAM" id="SSF55874">
    <property type="entry name" value="ATPase domain of HSP90 chaperone/DNA topoisomerase II/histidine kinase"/>
    <property type="match status" value="1"/>
</dbReference>
<keyword evidence="1" id="KW-0378">Hydrolase</keyword>
<accession>A0A432WN95</accession>
<evidence type="ECO:0000313" key="3">
    <source>
        <dbReference type="EMBL" id="RUO35272.1"/>
    </source>
</evidence>
<feature type="domain" description="PPM-type phosphatase" evidence="2">
    <location>
        <begin position="165"/>
        <end position="377"/>
    </location>
</feature>
<dbReference type="PANTHER" id="PTHR43156:SF2">
    <property type="entry name" value="STAGE II SPORULATION PROTEIN E"/>
    <property type="match status" value="1"/>
</dbReference>
<dbReference type="OrthoDB" id="9811749at2"/>
<dbReference type="PANTHER" id="PTHR43156">
    <property type="entry name" value="STAGE II SPORULATION PROTEIN E-RELATED"/>
    <property type="match status" value="1"/>
</dbReference>
<dbReference type="Proteomes" id="UP000288405">
    <property type="component" value="Unassembled WGS sequence"/>
</dbReference>
<dbReference type="InterPro" id="IPR003594">
    <property type="entry name" value="HATPase_dom"/>
</dbReference>
<name>A0A432WN95_9GAMM</name>
<dbReference type="InterPro" id="IPR036890">
    <property type="entry name" value="HATPase_C_sf"/>
</dbReference>
<dbReference type="InterPro" id="IPR001932">
    <property type="entry name" value="PPM-type_phosphatase-like_dom"/>
</dbReference>
<dbReference type="Pfam" id="PF13581">
    <property type="entry name" value="HATPase_c_2"/>
    <property type="match status" value="1"/>
</dbReference>
<dbReference type="EMBL" id="PIPM01000003">
    <property type="protein sequence ID" value="RUO35272.1"/>
    <property type="molecule type" value="Genomic_DNA"/>
</dbReference>
<evidence type="ECO:0000256" key="1">
    <source>
        <dbReference type="ARBA" id="ARBA00022801"/>
    </source>
</evidence>
<reference evidence="3 4" key="1">
    <citation type="journal article" date="2011" name="Front. Microbiol.">
        <title>Genomic signatures of strain selection and enhancement in Bacillus atrophaeus var. globigii, a historical biowarfare simulant.</title>
        <authorList>
            <person name="Gibbons H.S."/>
            <person name="Broomall S.M."/>
            <person name="McNew L.A."/>
            <person name="Daligault H."/>
            <person name="Chapman C."/>
            <person name="Bruce D."/>
            <person name="Karavis M."/>
            <person name="Krepps M."/>
            <person name="McGregor P.A."/>
            <person name="Hong C."/>
            <person name="Park K.H."/>
            <person name="Akmal A."/>
            <person name="Feldman A."/>
            <person name="Lin J.S."/>
            <person name="Chang W.E."/>
            <person name="Higgs B.W."/>
            <person name="Demirev P."/>
            <person name="Lindquist J."/>
            <person name="Liem A."/>
            <person name="Fochler E."/>
            <person name="Read T.D."/>
            <person name="Tapia R."/>
            <person name="Johnson S."/>
            <person name="Bishop-Lilly K.A."/>
            <person name="Detter C."/>
            <person name="Han C."/>
            <person name="Sozhamannan S."/>
            <person name="Rosenzweig C.N."/>
            <person name="Skowronski E.W."/>
        </authorList>
    </citation>
    <scope>NUCLEOTIDE SEQUENCE [LARGE SCALE GENOMIC DNA]</scope>
    <source>
        <strain evidence="3 4">GYP-17</strain>
    </source>
</reference>
<proteinExistence type="predicted"/>
<evidence type="ECO:0000259" key="2">
    <source>
        <dbReference type="SMART" id="SM00331"/>
    </source>
</evidence>
<dbReference type="Pfam" id="PF07228">
    <property type="entry name" value="SpoIIE"/>
    <property type="match status" value="1"/>
</dbReference>
<dbReference type="GO" id="GO:0016791">
    <property type="term" value="F:phosphatase activity"/>
    <property type="evidence" value="ECO:0007669"/>
    <property type="project" value="TreeGrafter"/>
</dbReference>
<keyword evidence="4" id="KW-1185">Reference proteome</keyword>
<protein>
    <recommendedName>
        <fullName evidence="2">PPM-type phosphatase domain-containing protein</fullName>
    </recommendedName>
</protein>
<dbReference type="InterPro" id="IPR052016">
    <property type="entry name" value="Bact_Sigma-Reg"/>
</dbReference>
<sequence>MRVFLFDSGDSWIAEFSAMLADLTLDVIISAQPPALESDGFGPPLDIIFLPYSKLDDFTQWREKNRGPQRSSVNSLNQPELVIWLDSDETVAESHVPDVHDIICVPCSRIELEIRIRNYRSLREAKTTNADQARRLTWHRERMVQEHNIVQNMFANAFSRHLVDDDHVETFLRPLSNFNGDLFLLARGGSGSLYFMLGDFTGHGLAAAIGTIPASQTFFAMAKRSAPVSQMAQEINRQLYQLLPSDMFCCALILEMSATGDRINWWSGGIPPAVMVAPDSHEVSYLEPQHVPLGVLGPAEFDSGIISMRVPHRTRILAFTDGLIELGIHEGKPLQIEQLLSAGQKNDWDMSRMTEWIEDKLAETAPQDDLSVVMLTCSPTGFHEQKGKDNLTKLPFALKVTVGPNEARTLDPIAAILRGLSQFDGMERFRPRLYTVLSEAYNNALEHGVLRMSSKSKGEDNGFENYYLERSKRLSRLQRGQIDIELRYEPKLQAIQVKVRDSGTGFRFDEMACDALDQHRGETTFGRGLHLIRELTRDLRWTEEGRCIEFSVPLEDI</sequence>
<dbReference type="AlphaFoldDB" id="A0A432WN95"/>
<comment type="caution">
    <text evidence="3">The sequence shown here is derived from an EMBL/GenBank/DDBJ whole genome shotgun (WGS) entry which is preliminary data.</text>
</comment>
<organism evidence="3 4">
    <name type="scientific">Aliidiomarina sanyensis</name>
    <dbReference type="NCBI Taxonomy" id="1249555"/>
    <lineage>
        <taxon>Bacteria</taxon>
        <taxon>Pseudomonadati</taxon>
        <taxon>Pseudomonadota</taxon>
        <taxon>Gammaproteobacteria</taxon>
        <taxon>Alteromonadales</taxon>
        <taxon>Idiomarinaceae</taxon>
        <taxon>Aliidiomarina</taxon>
    </lineage>
</organism>
<dbReference type="Gene3D" id="3.30.565.10">
    <property type="entry name" value="Histidine kinase-like ATPase, C-terminal domain"/>
    <property type="match status" value="1"/>
</dbReference>
<dbReference type="InterPro" id="IPR036457">
    <property type="entry name" value="PPM-type-like_dom_sf"/>
</dbReference>
<evidence type="ECO:0000313" key="4">
    <source>
        <dbReference type="Proteomes" id="UP000288405"/>
    </source>
</evidence>
<dbReference type="Gene3D" id="3.60.40.10">
    <property type="entry name" value="PPM-type phosphatase domain"/>
    <property type="match status" value="1"/>
</dbReference>
<gene>
    <name evidence="3" type="ORF">CWE11_04390</name>
</gene>
<dbReference type="RefSeq" id="WP_126776392.1">
    <property type="nucleotide sequence ID" value="NZ_PIPM01000003.1"/>
</dbReference>
<dbReference type="SMART" id="SM00331">
    <property type="entry name" value="PP2C_SIG"/>
    <property type="match status" value="1"/>
</dbReference>